<sequence length="260" mass="27815">MPADSNFAPSTDSGNAPTSVGTGGTNPTGNISLGRPTSADAGQEPEVLGGKPFANTSMADGLNLCETFSARTGSQEQADQQSKDEVPAQVPTGEEHSLGPLSLSFDQSREVPATACLNIVFEEDPWKGICALVSIPGTGYTKAVFTSPVSADRKLKHVAVGQVSIYETDDEATAISYNIRVYAKVDGKPFVKVWGANPNKMVATEKTIDITKGTTPTDIVTENELISFVKASAMKEHSELFYAGFVDVMNDILRQYRWKE</sequence>
<reference evidence="1" key="1">
    <citation type="submission" date="2023-04" db="EMBL/GenBank/DDBJ databases">
        <title>Draft Genome sequencing of Naganishia species isolated from polar environments using Oxford Nanopore Technology.</title>
        <authorList>
            <person name="Leo P."/>
            <person name="Venkateswaran K."/>
        </authorList>
    </citation>
    <scope>NUCLEOTIDE SEQUENCE</scope>
    <source>
        <strain evidence="1">MNA-CCFEE 5423</strain>
    </source>
</reference>
<comment type="caution">
    <text evidence="1">The sequence shown here is derived from an EMBL/GenBank/DDBJ whole genome shotgun (WGS) entry which is preliminary data.</text>
</comment>
<evidence type="ECO:0000313" key="1">
    <source>
        <dbReference type="EMBL" id="KAJ9093684.1"/>
    </source>
</evidence>
<protein>
    <submittedName>
        <fullName evidence="1">Uncharacterized protein</fullName>
    </submittedName>
</protein>
<organism evidence="1 2">
    <name type="scientific">Naganishia friedmannii</name>
    <dbReference type="NCBI Taxonomy" id="89922"/>
    <lineage>
        <taxon>Eukaryota</taxon>
        <taxon>Fungi</taxon>
        <taxon>Dikarya</taxon>
        <taxon>Basidiomycota</taxon>
        <taxon>Agaricomycotina</taxon>
        <taxon>Tremellomycetes</taxon>
        <taxon>Filobasidiales</taxon>
        <taxon>Filobasidiaceae</taxon>
        <taxon>Naganishia</taxon>
    </lineage>
</organism>
<name>A0ACC2V2V4_9TREE</name>
<dbReference type="EMBL" id="JASBWT010000029">
    <property type="protein sequence ID" value="KAJ9093684.1"/>
    <property type="molecule type" value="Genomic_DNA"/>
</dbReference>
<evidence type="ECO:0000313" key="2">
    <source>
        <dbReference type="Proteomes" id="UP001227268"/>
    </source>
</evidence>
<keyword evidence="2" id="KW-1185">Reference proteome</keyword>
<accession>A0ACC2V2V4</accession>
<gene>
    <name evidence="1" type="ORF">QFC21_006280</name>
</gene>
<dbReference type="Proteomes" id="UP001227268">
    <property type="component" value="Unassembled WGS sequence"/>
</dbReference>
<proteinExistence type="predicted"/>